<gene>
    <name evidence="1" type="ORF">O6H91_12G035400</name>
</gene>
<dbReference type="Proteomes" id="UP001162992">
    <property type="component" value="Chromosome 12"/>
</dbReference>
<proteinExistence type="predicted"/>
<keyword evidence="2" id="KW-1185">Reference proteome</keyword>
<accession>A0ACC2C1G8</accession>
<evidence type="ECO:0000313" key="2">
    <source>
        <dbReference type="Proteomes" id="UP001162992"/>
    </source>
</evidence>
<protein>
    <submittedName>
        <fullName evidence="1">Uncharacterized protein</fullName>
    </submittedName>
</protein>
<comment type="caution">
    <text evidence="1">The sequence shown here is derived from an EMBL/GenBank/DDBJ whole genome shotgun (WGS) entry which is preliminary data.</text>
</comment>
<dbReference type="EMBL" id="CM055103">
    <property type="protein sequence ID" value="KAJ7535472.1"/>
    <property type="molecule type" value="Genomic_DNA"/>
</dbReference>
<name>A0ACC2C1G8_DIPCM</name>
<reference evidence="2" key="1">
    <citation type="journal article" date="2024" name="Proc. Natl. Acad. Sci. U.S.A.">
        <title>Extraordinary preservation of gene collinearity over three hundred million years revealed in homosporous lycophytes.</title>
        <authorList>
            <person name="Li C."/>
            <person name="Wickell D."/>
            <person name="Kuo L.Y."/>
            <person name="Chen X."/>
            <person name="Nie B."/>
            <person name="Liao X."/>
            <person name="Peng D."/>
            <person name="Ji J."/>
            <person name="Jenkins J."/>
            <person name="Williams M."/>
            <person name="Shu S."/>
            <person name="Plott C."/>
            <person name="Barry K."/>
            <person name="Rajasekar S."/>
            <person name="Grimwood J."/>
            <person name="Han X."/>
            <person name="Sun S."/>
            <person name="Hou Z."/>
            <person name="He W."/>
            <person name="Dai G."/>
            <person name="Sun C."/>
            <person name="Schmutz J."/>
            <person name="Leebens-Mack J.H."/>
            <person name="Li F.W."/>
            <person name="Wang L."/>
        </authorList>
    </citation>
    <scope>NUCLEOTIDE SEQUENCE [LARGE SCALE GENOMIC DNA]</scope>
    <source>
        <strain evidence="2">cv. PW_Plant_1</strain>
    </source>
</reference>
<organism evidence="1 2">
    <name type="scientific">Diphasiastrum complanatum</name>
    <name type="common">Issler's clubmoss</name>
    <name type="synonym">Lycopodium complanatum</name>
    <dbReference type="NCBI Taxonomy" id="34168"/>
    <lineage>
        <taxon>Eukaryota</taxon>
        <taxon>Viridiplantae</taxon>
        <taxon>Streptophyta</taxon>
        <taxon>Embryophyta</taxon>
        <taxon>Tracheophyta</taxon>
        <taxon>Lycopodiopsida</taxon>
        <taxon>Lycopodiales</taxon>
        <taxon>Lycopodiaceae</taxon>
        <taxon>Lycopodioideae</taxon>
        <taxon>Diphasiastrum</taxon>
    </lineage>
</organism>
<sequence>MAFCGMRRSVWILLVFFCCCLDNVHAQGSWQLLVKNAGVCSMHAAVTRFGNVVLFDRTDAGASQINLPNGRCRDDPQDLILKHDCTAHSILFSPATNSIRPLFLQTDTWCSSGQFFANGTLVQTGGDFDGNTKIRFYAPCPDNGICDWVESSDQKLQNGRWYATNQLLPDGNSQILMGGRQVFTLEYVPANGQGTTALPFLQQTDDAQNDNYYPFVHLLPDGNLFIFANQDSILYNYRNNKVLMKYPAIPGEPRNYPSAGSSVLLPLVATDGYKQADVLICGGAHPGAFRNAKAFFPASQTCGRMTVTASNPTWLMENMPFRRTMGDMILLPTGDVLIINGALNGCQGWGNAKNAALNPVLRTQQRCQFPTELRVEAFSPTYLNPALAQLRPTIVKFPAVIIYSTPFVVTVTIPAQPPGGVAINLVSAPFTTHSYAQGQRLLKLALLGDVVMVGKRNHFTAIAPPNNNVAPTSYYMLFVINNGVPSNAVWVKLSP</sequence>
<evidence type="ECO:0000313" key="1">
    <source>
        <dbReference type="EMBL" id="KAJ7535472.1"/>
    </source>
</evidence>